<accession>A0A5S4F2J1</accession>
<dbReference type="EMBL" id="VCKX01000537">
    <property type="protein sequence ID" value="TMR10221.1"/>
    <property type="molecule type" value="Genomic_DNA"/>
</dbReference>
<protein>
    <submittedName>
        <fullName evidence="5">SAM-dependent methyltransferase</fullName>
    </submittedName>
</protein>
<evidence type="ECO:0000313" key="6">
    <source>
        <dbReference type="Proteomes" id="UP000306628"/>
    </source>
</evidence>
<dbReference type="Pfam" id="PF00891">
    <property type="entry name" value="Methyltransf_2"/>
    <property type="match status" value="1"/>
</dbReference>
<dbReference type="Proteomes" id="UP000306628">
    <property type="component" value="Unassembled WGS sequence"/>
</dbReference>
<dbReference type="InterPro" id="IPR029063">
    <property type="entry name" value="SAM-dependent_MTases_sf"/>
</dbReference>
<dbReference type="RefSeq" id="WP_276617427.1">
    <property type="nucleotide sequence ID" value="NZ_VCKX01000537.1"/>
</dbReference>
<keyword evidence="2 5" id="KW-0808">Transferase</keyword>
<keyword evidence="6" id="KW-1185">Reference proteome</keyword>
<keyword evidence="3" id="KW-0949">S-adenosyl-L-methionine</keyword>
<dbReference type="InterPro" id="IPR016461">
    <property type="entry name" value="COMT-like"/>
</dbReference>
<dbReference type="PANTHER" id="PTHR43712:SF2">
    <property type="entry name" value="O-METHYLTRANSFERASE CICE"/>
    <property type="match status" value="1"/>
</dbReference>
<dbReference type="AlphaFoldDB" id="A0A5S4F2J1"/>
<feature type="domain" description="O-methyltransferase C-terminal" evidence="4">
    <location>
        <begin position="1"/>
        <end position="135"/>
    </location>
</feature>
<evidence type="ECO:0000256" key="2">
    <source>
        <dbReference type="ARBA" id="ARBA00022679"/>
    </source>
</evidence>
<keyword evidence="1 5" id="KW-0489">Methyltransferase</keyword>
<dbReference type="InterPro" id="IPR001077">
    <property type="entry name" value="COMT_C"/>
</dbReference>
<reference evidence="5 6" key="1">
    <citation type="submission" date="2019-05" db="EMBL/GenBank/DDBJ databases">
        <title>Draft genome sequence of Nonomuraea zeae DSM 100528.</title>
        <authorList>
            <person name="Saricaoglu S."/>
            <person name="Isik K."/>
        </authorList>
    </citation>
    <scope>NUCLEOTIDE SEQUENCE [LARGE SCALE GENOMIC DNA]</scope>
    <source>
        <strain evidence="5 6">DSM 100528</strain>
    </source>
</reference>
<gene>
    <name evidence="5" type="ORF">ETD85_60670</name>
</gene>
<evidence type="ECO:0000313" key="5">
    <source>
        <dbReference type="EMBL" id="TMR10221.1"/>
    </source>
</evidence>
<name>A0A5S4F2J1_9ACTN</name>
<evidence type="ECO:0000256" key="3">
    <source>
        <dbReference type="ARBA" id="ARBA00022691"/>
    </source>
</evidence>
<evidence type="ECO:0000259" key="4">
    <source>
        <dbReference type="Pfam" id="PF00891"/>
    </source>
</evidence>
<dbReference type="SUPFAM" id="SSF53335">
    <property type="entry name" value="S-adenosyl-L-methionine-dependent methyltransferases"/>
    <property type="match status" value="1"/>
</dbReference>
<dbReference type="Gene3D" id="3.40.50.150">
    <property type="entry name" value="Vaccinia Virus protein VP39"/>
    <property type="match status" value="1"/>
</dbReference>
<dbReference type="GO" id="GO:0032259">
    <property type="term" value="P:methylation"/>
    <property type="evidence" value="ECO:0007669"/>
    <property type="project" value="UniProtKB-KW"/>
</dbReference>
<dbReference type="PANTHER" id="PTHR43712">
    <property type="entry name" value="PUTATIVE (AFU_ORTHOLOGUE AFUA_4G14580)-RELATED"/>
    <property type="match status" value="1"/>
</dbReference>
<dbReference type="PROSITE" id="PS51683">
    <property type="entry name" value="SAM_OMT_II"/>
    <property type="match status" value="1"/>
</dbReference>
<comment type="caution">
    <text evidence="5">The sequence shown here is derived from an EMBL/GenBank/DDBJ whole genome shotgun (WGS) entry which is preliminary data.</text>
</comment>
<evidence type="ECO:0000256" key="1">
    <source>
        <dbReference type="ARBA" id="ARBA00022603"/>
    </source>
</evidence>
<feature type="non-terminal residue" evidence="5">
    <location>
        <position position="1"/>
    </location>
</feature>
<proteinExistence type="predicted"/>
<organism evidence="5 6">
    <name type="scientific">Nonomuraea zeae</name>
    <dbReference type="NCBI Taxonomy" id="1642303"/>
    <lineage>
        <taxon>Bacteria</taxon>
        <taxon>Bacillati</taxon>
        <taxon>Actinomycetota</taxon>
        <taxon>Actinomycetes</taxon>
        <taxon>Streptosporangiales</taxon>
        <taxon>Streptosporangiaceae</taxon>
        <taxon>Nonomuraea</taxon>
    </lineage>
</organism>
<dbReference type="GO" id="GO:0008171">
    <property type="term" value="F:O-methyltransferase activity"/>
    <property type="evidence" value="ECO:0007669"/>
    <property type="project" value="InterPro"/>
</dbReference>
<sequence length="156" mass="17163">GQGGFLLEVLRRRPRLDGVLFDEAHAVAGHRLAADEVKGRWQAVAGDFFAEVPRGDVYLLKRILHDWDDEQCVTILRNCRRAMAPGGRILVVDAVVPRGNAPHQAKTLDLLLMSALVGKERTEADFARLFAAAGLRLSRTIPTDTMLSIAEAEPEP</sequence>